<reference evidence="2 3" key="1">
    <citation type="submission" date="2016-11" db="EMBL/GenBank/DDBJ databases">
        <authorList>
            <person name="Jaros S."/>
            <person name="Januszkiewicz K."/>
            <person name="Wedrychowicz H."/>
        </authorList>
    </citation>
    <scope>NUCLEOTIDE SEQUENCE [LARGE SCALE GENOMIC DNA]</scope>
    <source>
        <strain evidence="2 3">DSM 6792</strain>
    </source>
</reference>
<gene>
    <name evidence="2" type="ORF">SAMN05444388_10972</name>
</gene>
<proteinExistence type="predicted"/>
<evidence type="ECO:0000256" key="1">
    <source>
        <dbReference type="SAM" id="Phobius"/>
    </source>
</evidence>
<keyword evidence="1" id="KW-1133">Transmembrane helix</keyword>
<protein>
    <submittedName>
        <fullName evidence="2">Uncharacterized protein</fullName>
    </submittedName>
</protein>
<organism evidence="2 3">
    <name type="scientific">Flavobacterium johnsoniae</name>
    <name type="common">Cytophaga johnsonae</name>
    <dbReference type="NCBI Taxonomy" id="986"/>
    <lineage>
        <taxon>Bacteria</taxon>
        <taxon>Pseudomonadati</taxon>
        <taxon>Bacteroidota</taxon>
        <taxon>Flavobacteriia</taxon>
        <taxon>Flavobacteriales</taxon>
        <taxon>Flavobacteriaceae</taxon>
        <taxon>Flavobacterium</taxon>
    </lineage>
</organism>
<dbReference type="EMBL" id="FQWH01000009">
    <property type="protein sequence ID" value="SHH31729.1"/>
    <property type="molecule type" value="Genomic_DNA"/>
</dbReference>
<keyword evidence="1" id="KW-0472">Membrane</keyword>
<feature type="transmembrane region" description="Helical" evidence="1">
    <location>
        <begin position="116"/>
        <end position="134"/>
    </location>
</feature>
<dbReference type="Proteomes" id="UP000184112">
    <property type="component" value="Unassembled WGS sequence"/>
</dbReference>
<dbReference type="AlphaFoldDB" id="A0A1M5RZT3"/>
<name>A0A1M5RZT3_FLAJO</name>
<accession>A0A1M5RZT3</accession>
<sequence>MTSNISTSLFKKRLEYRTKNGYPFYMGPFQLLSLFLNQTTHTFIGAFDDLHFQLSNNSFYRIPFVIVGTYKENEVGKTVVKYEMKTNYYSFFWIHLITVLILLVNLEFILRLGSSALTLINVLIILISFCRYIAIYHKKKEFEENFIEIFEITYNKY</sequence>
<evidence type="ECO:0000313" key="3">
    <source>
        <dbReference type="Proteomes" id="UP000184112"/>
    </source>
</evidence>
<evidence type="ECO:0000313" key="2">
    <source>
        <dbReference type="EMBL" id="SHH31729.1"/>
    </source>
</evidence>
<dbReference type="RefSeq" id="WP_073410338.1">
    <property type="nucleotide sequence ID" value="NZ_FQWH01000009.1"/>
</dbReference>
<keyword evidence="1" id="KW-0812">Transmembrane</keyword>
<feature type="transmembrane region" description="Helical" evidence="1">
    <location>
        <begin position="91"/>
        <end position="110"/>
    </location>
</feature>